<proteinExistence type="predicted"/>
<organism evidence="2">
    <name type="scientific">viral metagenome</name>
    <dbReference type="NCBI Taxonomy" id="1070528"/>
    <lineage>
        <taxon>unclassified sequences</taxon>
        <taxon>metagenomes</taxon>
        <taxon>organismal metagenomes</taxon>
    </lineage>
</organism>
<evidence type="ECO:0000313" key="2">
    <source>
        <dbReference type="EMBL" id="QHU08746.1"/>
    </source>
</evidence>
<name>A0A6C0JVA2_9ZZZZ</name>
<reference evidence="2" key="1">
    <citation type="journal article" date="2020" name="Nature">
        <title>Giant virus diversity and host interactions through global metagenomics.</title>
        <authorList>
            <person name="Schulz F."/>
            <person name="Roux S."/>
            <person name="Paez-Espino D."/>
            <person name="Jungbluth S."/>
            <person name="Walsh D.A."/>
            <person name="Denef V.J."/>
            <person name="McMahon K.D."/>
            <person name="Konstantinidis K.T."/>
            <person name="Eloe-Fadrosh E.A."/>
            <person name="Kyrpides N.C."/>
            <person name="Woyke T."/>
        </authorList>
    </citation>
    <scope>NUCLEOTIDE SEQUENCE</scope>
    <source>
        <strain evidence="2">GVMAG-S-1063924-116</strain>
    </source>
</reference>
<accession>A0A6C0JVA2</accession>
<evidence type="ECO:0000256" key="1">
    <source>
        <dbReference type="SAM" id="MobiDB-lite"/>
    </source>
</evidence>
<feature type="compositionally biased region" description="Polar residues" evidence="1">
    <location>
        <begin position="167"/>
        <end position="177"/>
    </location>
</feature>
<dbReference type="AlphaFoldDB" id="A0A6C0JVA2"/>
<feature type="region of interest" description="Disordered" evidence="1">
    <location>
        <begin position="65"/>
        <end position="181"/>
    </location>
</feature>
<protein>
    <submittedName>
        <fullName evidence="2">Uncharacterized protein</fullName>
    </submittedName>
</protein>
<feature type="compositionally biased region" description="Basic and acidic residues" evidence="1">
    <location>
        <begin position="1"/>
        <end position="20"/>
    </location>
</feature>
<feature type="compositionally biased region" description="Acidic residues" evidence="1">
    <location>
        <begin position="83"/>
        <end position="93"/>
    </location>
</feature>
<dbReference type="EMBL" id="MN740698">
    <property type="protein sequence ID" value="QHU08746.1"/>
    <property type="molecule type" value="Genomic_DNA"/>
</dbReference>
<feature type="compositionally biased region" description="Polar residues" evidence="1">
    <location>
        <begin position="66"/>
        <end position="76"/>
    </location>
</feature>
<feature type="compositionally biased region" description="Acidic residues" evidence="1">
    <location>
        <begin position="102"/>
        <end position="112"/>
    </location>
</feature>
<feature type="region of interest" description="Disordered" evidence="1">
    <location>
        <begin position="1"/>
        <end position="27"/>
    </location>
</feature>
<sequence>MSSPRRNEDRPSSLRLREDMEPMAPGTRLGSIGVLASTDTVMIAPHHLLTALGLIRHVAEVELQRRASNSDSSSLEEQPVPELSDEESSEGVDDPYSGGETSDTEEADESSADEERTPQSAATVETLRLLQDLLQGFSPSSEESEVPDSQYGSNQPVESSEGRGSSAVRTSEPSSGPTLAEYMDSLVDEDSSEEYCPLTKVQYTSRELRNQERLLNGLRQLEERYSVGR</sequence>